<dbReference type="STRING" id="1227077.SAMN04515668_4355"/>
<name>A0A1I6BCR0_HYMAR</name>
<proteinExistence type="predicted"/>
<gene>
    <name evidence="1" type="ORF">SAMN04515668_4355</name>
</gene>
<dbReference type="OrthoDB" id="680221at2"/>
<dbReference type="RefSeq" id="WP_092678242.1">
    <property type="nucleotide sequence ID" value="NZ_FOXS01000008.1"/>
</dbReference>
<protein>
    <submittedName>
        <fullName evidence="1">Uncharacterized protein</fullName>
    </submittedName>
</protein>
<dbReference type="AlphaFoldDB" id="A0A1I6BCR0"/>
<evidence type="ECO:0000313" key="1">
    <source>
        <dbReference type="EMBL" id="SFQ78726.1"/>
    </source>
</evidence>
<dbReference type="EMBL" id="FOXS01000008">
    <property type="protein sequence ID" value="SFQ78726.1"/>
    <property type="molecule type" value="Genomic_DNA"/>
</dbReference>
<dbReference type="Proteomes" id="UP000199029">
    <property type="component" value="Unassembled WGS sequence"/>
</dbReference>
<sequence>MHTFLLLVSLFLGVRQSADPAPEKIRYAFSKKVEAQLYAVTQGKKEYYCVLYSTATGYSLVVSPIQKALPSSQTLIRQTSRFVYVQGTLLPLLVDYDFKFGVVGPMGERVRRVVPIQELSHSIELDAKGELIPKK</sequence>
<accession>A0A1I6BCR0</accession>
<organism evidence="1 2">
    <name type="scientific">Hymenobacter arizonensis</name>
    <name type="common">Siccationidurans arizonensis</name>
    <dbReference type="NCBI Taxonomy" id="1227077"/>
    <lineage>
        <taxon>Bacteria</taxon>
        <taxon>Pseudomonadati</taxon>
        <taxon>Bacteroidota</taxon>
        <taxon>Cytophagia</taxon>
        <taxon>Cytophagales</taxon>
        <taxon>Hymenobacteraceae</taxon>
        <taxon>Hymenobacter</taxon>
    </lineage>
</organism>
<keyword evidence="2" id="KW-1185">Reference proteome</keyword>
<reference evidence="2" key="1">
    <citation type="submission" date="2016-10" db="EMBL/GenBank/DDBJ databases">
        <authorList>
            <person name="Varghese N."/>
            <person name="Submissions S."/>
        </authorList>
    </citation>
    <scope>NUCLEOTIDE SEQUENCE [LARGE SCALE GENOMIC DNA]</scope>
    <source>
        <strain evidence="2">OR362-8,ATCC BAA-1266,JCM 13504</strain>
    </source>
</reference>
<evidence type="ECO:0000313" key="2">
    <source>
        <dbReference type="Proteomes" id="UP000199029"/>
    </source>
</evidence>